<dbReference type="EMBL" id="PUHZ01000007">
    <property type="protein sequence ID" value="PQO46850.1"/>
    <property type="molecule type" value="Genomic_DNA"/>
</dbReference>
<evidence type="ECO:0000313" key="2">
    <source>
        <dbReference type="Proteomes" id="UP000237819"/>
    </source>
</evidence>
<comment type="caution">
    <text evidence="1">The sequence shown here is derived from an EMBL/GenBank/DDBJ whole genome shotgun (WGS) entry which is preliminary data.</text>
</comment>
<accession>A0A2S8GQY5</accession>
<dbReference type="AlphaFoldDB" id="A0A2S8GQY5"/>
<protein>
    <submittedName>
        <fullName evidence="1">Uncharacterized protein</fullName>
    </submittedName>
</protein>
<reference evidence="1 2" key="1">
    <citation type="submission" date="2018-02" db="EMBL/GenBank/DDBJ databases">
        <title>Comparative genomes isolates from brazilian mangrove.</title>
        <authorList>
            <person name="Araujo J.E."/>
            <person name="Taketani R.G."/>
            <person name="Silva M.C.P."/>
            <person name="Loureco M.V."/>
            <person name="Andreote F.D."/>
        </authorList>
    </citation>
    <scope>NUCLEOTIDE SEQUENCE [LARGE SCALE GENOMIC DNA]</scope>
    <source>
        <strain evidence="1 2">Nap-Phe MGV</strain>
    </source>
</reference>
<organism evidence="1 2">
    <name type="scientific">Blastopirellula marina</name>
    <dbReference type="NCBI Taxonomy" id="124"/>
    <lineage>
        <taxon>Bacteria</taxon>
        <taxon>Pseudomonadati</taxon>
        <taxon>Planctomycetota</taxon>
        <taxon>Planctomycetia</taxon>
        <taxon>Pirellulales</taxon>
        <taxon>Pirellulaceae</taxon>
        <taxon>Blastopirellula</taxon>
    </lineage>
</organism>
<sequence>MKPSEVRDYADSGLTIQYAMIDHATRFPDRESRPKYLLWNGQRIWTSDVWTTTEKGVVRAEFLSCKTDVEQGFDIKVDGWLELAQGMRVPVLRTWKDERLEDAVEYPFFARDKRLRVWNVYKMTYPGGQIVEEKWTENAGFWVEQIGENERIYHCNHGMASPPDFESLVFKASVQPF</sequence>
<dbReference type="Proteomes" id="UP000237819">
    <property type="component" value="Unassembled WGS sequence"/>
</dbReference>
<proteinExistence type="predicted"/>
<evidence type="ECO:0000313" key="1">
    <source>
        <dbReference type="EMBL" id="PQO46850.1"/>
    </source>
</evidence>
<gene>
    <name evidence="1" type="ORF">C5Y93_06785</name>
</gene>
<name>A0A2S8GQY5_9BACT</name>